<dbReference type="PANTHER" id="PTHR30388:SF6">
    <property type="entry name" value="XANTHINE DEHYDROGENASE SUBUNIT A-RELATED"/>
    <property type="match status" value="1"/>
</dbReference>
<evidence type="ECO:0000259" key="2">
    <source>
        <dbReference type="Pfam" id="PF13478"/>
    </source>
</evidence>
<keyword evidence="4" id="KW-1185">Reference proteome</keyword>
<dbReference type="Gene3D" id="3.40.50.720">
    <property type="entry name" value="NAD(P)-binding Rossmann-like Domain"/>
    <property type="match status" value="1"/>
</dbReference>
<reference evidence="3 4" key="1">
    <citation type="submission" date="2019-04" db="EMBL/GenBank/DDBJ databases">
        <title>Cohnella sp. nov., isolated from soil.</title>
        <authorList>
            <person name="Kim W."/>
        </authorList>
    </citation>
    <scope>NUCLEOTIDE SEQUENCE [LARGE SCALE GENOMIC DNA]</scope>
    <source>
        <strain evidence="3 4">CAU 1483</strain>
    </source>
</reference>
<feature type="domain" description="XdhC- CoxI" evidence="1">
    <location>
        <begin position="14"/>
        <end position="78"/>
    </location>
</feature>
<proteinExistence type="predicted"/>
<dbReference type="Pfam" id="PF13478">
    <property type="entry name" value="XdhC_C"/>
    <property type="match status" value="1"/>
</dbReference>
<dbReference type="EMBL" id="SUPK01000006">
    <property type="protein sequence ID" value="TJY41309.1"/>
    <property type="molecule type" value="Genomic_DNA"/>
</dbReference>
<evidence type="ECO:0000259" key="1">
    <source>
        <dbReference type="Pfam" id="PF02625"/>
    </source>
</evidence>
<dbReference type="InterPro" id="IPR052698">
    <property type="entry name" value="MoCofactor_Util/Proc"/>
</dbReference>
<dbReference type="Proteomes" id="UP000309673">
    <property type="component" value="Unassembled WGS sequence"/>
</dbReference>
<evidence type="ECO:0000313" key="3">
    <source>
        <dbReference type="EMBL" id="TJY41309.1"/>
    </source>
</evidence>
<organism evidence="3 4">
    <name type="scientific">Cohnella pontilimi</name>
    <dbReference type="NCBI Taxonomy" id="2564100"/>
    <lineage>
        <taxon>Bacteria</taxon>
        <taxon>Bacillati</taxon>
        <taxon>Bacillota</taxon>
        <taxon>Bacilli</taxon>
        <taxon>Bacillales</taxon>
        <taxon>Paenibacillaceae</taxon>
        <taxon>Cohnella</taxon>
    </lineage>
</organism>
<accession>A0A4V5LS10</accession>
<evidence type="ECO:0000313" key="4">
    <source>
        <dbReference type="Proteomes" id="UP000309673"/>
    </source>
</evidence>
<feature type="domain" description="XdhC Rossmann" evidence="2">
    <location>
        <begin position="146"/>
        <end position="281"/>
    </location>
</feature>
<dbReference type="AlphaFoldDB" id="A0A4V5LS10"/>
<name>A0A4V5LS10_9BACL</name>
<sequence length="310" mass="34835">MDSIHAVLQAIEQSEEYCVLASIVRVVGSSYRKEGTAALYMESGKRVGMLTAGCLEEDLALRAREMYGTNAPKLIKYDLSAETETEWGRGFGCNGEIHILLEPIDDKQRQALKEIKIILEQGKSVNVVKAVEGETYIHTYQPKPRLILLGAGQDARPVSKLAARLGFYVIVWDWRPSFCAYEYFPDADQRWVGAPEEVIPGLHLRQDDCVVLMTHDFQKDRELLALVRDTELLYLGVLGPKARTSRLVLEEALLERIHSPVGLPIGAEGPEEIAVSIAADLILHVRRGTKCQKNEEGSFLQHYLDVDFWK</sequence>
<dbReference type="OrthoDB" id="9773039at2"/>
<dbReference type="Pfam" id="PF02625">
    <property type="entry name" value="XdhC_CoxI"/>
    <property type="match status" value="1"/>
</dbReference>
<comment type="caution">
    <text evidence="3">The sequence shown here is derived from an EMBL/GenBank/DDBJ whole genome shotgun (WGS) entry which is preliminary data.</text>
</comment>
<protein>
    <submittedName>
        <fullName evidence="3">XdhC family protein</fullName>
    </submittedName>
</protein>
<dbReference type="PANTHER" id="PTHR30388">
    <property type="entry name" value="ALDEHYDE OXIDOREDUCTASE MOLYBDENUM COFACTOR ASSEMBLY PROTEIN"/>
    <property type="match status" value="1"/>
</dbReference>
<gene>
    <name evidence="3" type="ORF">E5161_12835</name>
</gene>
<dbReference type="InterPro" id="IPR027051">
    <property type="entry name" value="XdhC_Rossmann_dom"/>
</dbReference>
<dbReference type="InterPro" id="IPR003777">
    <property type="entry name" value="XdhC_CoxI"/>
</dbReference>
<dbReference type="RefSeq" id="WP_136778228.1">
    <property type="nucleotide sequence ID" value="NZ_SUPK01000006.1"/>
</dbReference>